<accession>A0A843ANM0</accession>
<evidence type="ECO:0000256" key="3">
    <source>
        <dbReference type="ARBA" id="ARBA00047806"/>
    </source>
</evidence>
<comment type="caution">
    <text evidence="5">Lacks conserved residue(s) required for the propagation of feature annotation.</text>
</comment>
<feature type="domain" description="MsrB" evidence="7">
    <location>
        <begin position="225"/>
        <end position="348"/>
    </location>
</feature>
<evidence type="ECO:0000256" key="4">
    <source>
        <dbReference type="ARBA" id="ARBA00048782"/>
    </source>
</evidence>
<comment type="catalytic activity">
    <reaction evidence="5">
        <text>L-methionyl-[protein] + [thioredoxin]-disulfide + H2O = L-methionyl-(R)-S-oxide-[protein] + [thioredoxin]-dithiol</text>
        <dbReference type="Rhea" id="RHEA:24164"/>
        <dbReference type="Rhea" id="RHEA-COMP:10698"/>
        <dbReference type="Rhea" id="RHEA-COMP:10700"/>
        <dbReference type="Rhea" id="RHEA-COMP:12313"/>
        <dbReference type="Rhea" id="RHEA-COMP:12314"/>
        <dbReference type="ChEBI" id="CHEBI:15377"/>
        <dbReference type="ChEBI" id="CHEBI:16044"/>
        <dbReference type="ChEBI" id="CHEBI:29950"/>
        <dbReference type="ChEBI" id="CHEBI:45764"/>
        <dbReference type="ChEBI" id="CHEBI:50058"/>
        <dbReference type="EC" id="1.8.4.12"/>
    </reaction>
</comment>
<comment type="caution">
    <text evidence="8">The sequence shown here is derived from an EMBL/GenBank/DDBJ whole genome shotgun (WGS) entry which is preliminary data.</text>
</comment>
<evidence type="ECO:0000256" key="1">
    <source>
        <dbReference type="ARBA" id="ARBA00023002"/>
    </source>
</evidence>
<evidence type="ECO:0000313" key="9">
    <source>
        <dbReference type="Proteomes" id="UP000658733"/>
    </source>
</evidence>
<dbReference type="InterPro" id="IPR036509">
    <property type="entry name" value="Met_Sox_Rdtase_MsrA_sf"/>
</dbReference>
<name>A0A843ANM0_METAZ</name>
<dbReference type="GO" id="GO:0008113">
    <property type="term" value="F:peptide-methionine (S)-S-oxide reductase activity"/>
    <property type="evidence" value="ECO:0007669"/>
    <property type="project" value="UniProtKB-UniRule"/>
</dbReference>
<comment type="similarity">
    <text evidence="5">Belongs to the MsrB Met sulfoxide reductase family.</text>
</comment>
<gene>
    <name evidence="5 8" type="primary">msrB</name>
    <name evidence="6" type="synonym">msrA</name>
    <name evidence="8" type="ORF">ISP01_06805</name>
</gene>
<comment type="catalytic activity">
    <reaction evidence="3 6">
        <text>L-methionyl-[protein] + [thioredoxin]-disulfide + H2O = L-methionyl-(S)-S-oxide-[protein] + [thioredoxin]-dithiol</text>
        <dbReference type="Rhea" id="RHEA:14217"/>
        <dbReference type="Rhea" id="RHEA-COMP:10698"/>
        <dbReference type="Rhea" id="RHEA-COMP:10700"/>
        <dbReference type="Rhea" id="RHEA-COMP:12313"/>
        <dbReference type="Rhea" id="RHEA-COMP:12315"/>
        <dbReference type="ChEBI" id="CHEBI:15377"/>
        <dbReference type="ChEBI" id="CHEBI:16044"/>
        <dbReference type="ChEBI" id="CHEBI:29950"/>
        <dbReference type="ChEBI" id="CHEBI:44120"/>
        <dbReference type="ChEBI" id="CHEBI:50058"/>
        <dbReference type="EC" id="1.8.4.11"/>
    </reaction>
</comment>
<comment type="similarity">
    <text evidence="6">Belongs to the MsrA Met sulfoxide reductase family.</text>
</comment>
<dbReference type="EC" id="1.8.4.11" evidence="6"/>
<dbReference type="SUPFAM" id="SSF55068">
    <property type="entry name" value="Peptide methionine sulfoxide reductase"/>
    <property type="match status" value="1"/>
</dbReference>
<dbReference type="HAMAP" id="MF_01401">
    <property type="entry name" value="MsrA"/>
    <property type="match status" value="1"/>
</dbReference>
<evidence type="ECO:0000256" key="6">
    <source>
        <dbReference type="HAMAP-Rule" id="MF_01401"/>
    </source>
</evidence>
<dbReference type="GO" id="GO:0034599">
    <property type="term" value="P:cellular response to oxidative stress"/>
    <property type="evidence" value="ECO:0007669"/>
    <property type="project" value="TreeGrafter"/>
</dbReference>
<dbReference type="Proteomes" id="UP000658733">
    <property type="component" value="Unassembled WGS sequence"/>
</dbReference>
<organism evidence="8 9">
    <name type="scientific">Methanobrevibacter arboriphilus</name>
    <dbReference type="NCBI Taxonomy" id="39441"/>
    <lineage>
        <taxon>Archaea</taxon>
        <taxon>Methanobacteriati</taxon>
        <taxon>Methanobacteriota</taxon>
        <taxon>Methanomada group</taxon>
        <taxon>Methanobacteria</taxon>
        <taxon>Methanobacteriales</taxon>
        <taxon>Methanobacteriaceae</taxon>
        <taxon>Methanobrevibacter</taxon>
    </lineage>
</organism>
<dbReference type="Gene3D" id="3.30.1060.10">
    <property type="entry name" value="Peptide methionine sulphoxide reductase MsrA"/>
    <property type="match status" value="1"/>
</dbReference>
<dbReference type="FunFam" id="2.170.150.20:FF:000003">
    <property type="entry name" value="Peptide methionine sulfoxide reductase MsrB"/>
    <property type="match status" value="1"/>
</dbReference>
<comment type="catalytic activity">
    <reaction evidence="4 6">
        <text>[thioredoxin]-disulfide + L-methionine + H2O = L-methionine (S)-S-oxide + [thioredoxin]-dithiol</text>
        <dbReference type="Rhea" id="RHEA:19993"/>
        <dbReference type="Rhea" id="RHEA-COMP:10698"/>
        <dbReference type="Rhea" id="RHEA-COMP:10700"/>
        <dbReference type="ChEBI" id="CHEBI:15377"/>
        <dbReference type="ChEBI" id="CHEBI:29950"/>
        <dbReference type="ChEBI" id="CHEBI:50058"/>
        <dbReference type="ChEBI" id="CHEBI:57844"/>
        <dbReference type="ChEBI" id="CHEBI:58772"/>
        <dbReference type="EC" id="1.8.4.11"/>
    </reaction>
</comment>
<dbReference type="Pfam" id="PF01625">
    <property type="entry name" value="PMSR"/>
    <property type="match status" value="1"/>
</dbReference>
<dbReference type="EC" id="1.8.4.12" evidence="5"/>
<protein>
    <recommendedName>
        <fullName evidence="5 6">Multifunctional fusion protein</fullName>
    </recommendedName>
    <domain>
        <recommendedName>
            <fullName evidence="6">Peptide methionine sulfoxide reductase MsrA</fullName>
            <shortName evidence="6">Protein-methionine-S-oxide reductase</shortName>
            <ecNumber evidence="6">1.8.4.11</ecNumber>
        </recommendedName>
        <alternativeName>
            <fullName evidence="6">Peptide-methionine (S)-S-oxide reductase</fullName>
            <shortName evidence="6">Peptide Met(O) reductase</shortName>
        </alternativeName>
    </domain>
    <domain>
        <recommendedName>
            <fullName evidence="5">Peptide methionine sulfoxide reductase MsrB</fullName>
            <ecNumber evidence="5">1.8.4.12</ecNumber>
        </recommendedName>
        <alternativeName>
            <fullName evidence="5">Peptide-methionine (R)-S-oxide reductase</fullName>
        </alternativeName>
    </domain>
</protein>
<sequence length="365" mass="41777">MFKNKKQKTDKENSHKNINLENNDLKTIYLAGGCFWGIEAYFSKLRGVVETKVGYANGFIPNPSYEEVCRIDTGHAETVKIVYNKNIISLHRLIEEFFKIIDPTTLNQQGADIGKQYRTGIYYVSDGSREASKDLAIIKNVFSQEQKKHEGHNKSVVTEIKPLESFYEAEDYHQKYLDKNPSGYCHINLDLIPKDILEIETTSSELIDDYDFDECNYKYFTPEEKEERLKRLSSLEYEVTQKNATEAPGTGKYNDFNEEGIYVDVVSGEPLFTSLDKFDSGCGWPSFTKTIDDDVIDESKDTSHGMVRTELKSKIAKSHLGHVFDDGPIEKGGKRYCINSASLKFIPLKDLKKEGYGDYLQLFKK</sequence>
<dbReference type="PROSITE" id="PS51790">
    <property type="entry name" value="MSRB"/>
    <property type="match status" value="1"/>
</dbReference>
<evidence type="ECO:0000259" key="7">
    <source>
        <dbReference type="PROSITE" id="PS51790"/>
    </source>
</evidence>
<dbReference type="GO" id="GO:0005737">
    <property type="term" value="C:cytoplasm"/>
    <property type="evidence" value="ECO:0007669"/>
    <property type="project" value="TreeGrafter"/>
</dbReference>
<dbReference type="InterPro" id="IPR002579">
    <property type="entry name" value="Met_Sox_Rdtase_MsrB_dom"/>
</dbReference>
<feature type="active site" description="Nucleophile" evidence="5">
    <location>
        <position position="337"/>
    </location>
</feature>
<dbReference type="HAMAP" id="MF_01400">
    <property type="entry name" value="MsrB"/>
    <property type="match status" value="1"/>
</dbReference>
<dbReference type="InterPro" id="IPR011057">
    <property type="entry name" value="Mss4-like_sf"/>
</dbReference>
<evidence type="ECO:0000313" key="8">
    <source>
        <dbReference type="EMBL" id="MBF4469098.1"/>
    </source>
</evidence>
<dbReference type="PANTHER" id="PTHR42799:SF2">
    <property type="entry name" value="MITOCHONDRIAL PEPTIDE METHIONINE SULFOXIDE REDUCTASE"/>
    <property type="match status" value="1"/>
</dbReference>
<dbReference type="InterPro" id="IPR002569">
    <property type="entry name" value="Met_Sox_Rdtase_MsrA_dom"/>
</dbReference>
<dbReference type="Pfam" id="PF01641">
    <property type="entry name" value="SelR"/>
    <property type="match status" value="1"/>
</dbReference>
<dbReference type="GO" id="GO:0033743">
    <property type="term" value="F:peptide-methionine (R)-S-oxide reductase activity"/>
    <property type="evidence" value="ECO:0007669"/>
    <property type="project" value="UniProtKB-UniRule"/>
</dbReference>
<keyword evidence="1 5" id="KW-0560">Oxidoreductase</keyword>
<dbReference type="PANTHER" id="PTHR42799">
    <property type="entry name" value="MITOCHONDRIAL PEPTIDE METHIONINE SULFOXIDE REDUCTASE"/>
    <property type="match status" value="1"/>
</dbReference>
<proteinExistence type="inferred from homology"/>
<keyword evidence="2" id="KW-0511">Multifunctional enzyme</keyword>
<dbReference type="AlphaFoldDB" id="A0A843ANM0"/>
<evidence type="ECO:0000256" key="2">
    <source>
        <dbReference type="ARBA" id="ARBA00023268"/>
    </source>
</evidence>
<evidence type="ECO:0000256" key="5">
    <source>
        <dbReference type="HAMAP-Rule" id="MF_01400"/>
    </source>
</evidence>
<dbReference type="NCBIfam" id="TIGR00401">
    <property type="entry name" value="msrA"/>
    <property type="match status" value="1"/>
</dbReference>
<dbReference type="EMBL" id="JADIIN010000056">
    <property type="protein sequence ID" value="MBF4469098.1"/>
    <property type="molecule type" value="Genomic_DNA"/>
</dbReference>
<dbReference type="InterPro" id="IPR050162">
    <property type="entry name" value="MsrA_MetSO_reductase"/>
</dbReference>
<feature type="active site" evidence="6">
    <location>
        <position position="34"/>
    </location>
</feature>
<reference evidence="8" key="1">
    <citation type="submission" date="2020-10" db="EMBL/GenBank/DDBJ databases">
        <title>Dehalococcoides mccartyi of a TCE/Cr reducing biochatode.</title>
        <authorList>
            <person name="Matturro B."/>
        </authorList>
    </citation>
    <scope>NUCLEOTIDE SEQUENCE</scope>
    <source>
        <strain evidence="8">Bin4</strain>
    </source>
</reference>
<dbReference type="SUPFAM" id="SSF51316">
    <property type="entry name" value="Mss4-like"/>
    <property type="match status" value="1"/>
</dbReference>
<dbReference type="Gene3D" id="2.170.150.20">
    <property type="entry name" value="Peptide methionine sulfoxide reductase"/>
    <property type="match status" value="1"/>
</dbReference>
<dbReference type="NCBIfam" id="TIGR00357">
    <property type="entry name" value="peptide-methionine (R)-S-oxide reductase MsrB"/>
    <property type="match status" value="1"/>
</dbReference>
<comment type="function">
    <text evidence="6">Has an important function as a repair enzyme for proteins that have been inactivated by oxidation. Catalyzes the reversible oxidation-reduction of methionine sulfoxide in proteins to methionine.</text>
</comment>